<evidence type="ECO:0000313" key="2">
    <source>
        <dbReference type="EMBL" id="TBU35654.1"/>
    </source>
</evidence>
<proteinExistence type="predicted"/>
<feature type="chain" id="PRO_5020260078" description="Secreted protein" evidence="1">
    <location>
        <begin position="28"/>
        <end position="77"/>
    </location>
</feature>
<evidence type="ECO:0008006" key="3">
    <source>
        <dbReference type="Google" id="ProtNLM"/>
    </source>
</evidence>
<sequence>MMLRREWMPRIILVSAVSACARHACLGQARTRRSRAHQGRWRGRLPITEQGGCHIRQASKMMAHVLGRASNLPPARD</sequence>
<keyword evidence="1" id="KW-0732">Signal</keyword>
<gene>
    <name evidence="2" type="ORF">BD311DRAFT_617031</name>
</gene>
<protein>
    <recommendedName>
        <fullName evidence="3">Secreted protein</fullName>
    </recommendedName>
</protein>
<feature type="non-terminal residue" evidence="2">
    <location>
        <position position="77"/>
    </location>
</feature>
<name>A0A4Q9N4U3_9APHY</name>
<evidence type="ECO:0000256" key="1">
    <source>
        <dbReference type="SAM" id="SignalP"/>
    </source>
</evidence>
<dbReference type="Proteomes" id="UP000292957">
    <property type="component" value="Unassembled WGS sequence"/>
</dbReference>
<organism evidence="2">
    <name type="scientific">Dichomitus squalens</name>
    <dbReference type="NCBI Taxonomy" id="114155"/>
    <lineage>
        <taxon>Eukaryota</taxon>
        <taxon>Fungi</taxon>
        <taxon>Dikarya</taxon>
        <taxon>Basidiomycota</taxon>
        <taxon>Agaricomycotina</taxon>
        <taxon>Agaricomycetes</taxon>
        <taxon>Polyporales</taxon>
        <taxon>Polyporaceae</taxon>
        <taxon>Dichomitus</taxon>
    </lineage>
</organism>
<feature type="signal peptide" evidence="1">
    <location>
        <begin position="1"/>
        <end position="27"/>
    </location>
</feature>
<dbReference type="AlphaFoldDB" id="A0A4Q9N4U3"/>
<reference evidence="2" key="1">
    <citation type="submission" date="2019-01" db="EMBL/GenBank/DDBJ databases">
        <title>Draft genome sequences of three monokaryotic isolates of the white-rot basidiomycete fungus Dichomitus squalens.</title>
        <authorList>
            <consortium name="DOE Joint Genome Institute"/>
            <person name="Lopez S.C."/>
            <person name="Andreopoulos B."/>
            <person name="Pangilinan J."/>
            <person name="Lipzen A."/>
            <person name="Riley R."/>
            <person name="Ahrendt S."/>
            <person name="Ng V."/>
            <person name="Barry K."/>
            <person name="Daum C."/>
            <person name="Grigoriev I.V."/>
            <person name="Hilden K.S."/>
            <person name="Makela M.R."/>
            <person name="de Vries R.P."/>
        </authorList>
    </citation>
    <scope>NUCLEOTIDE SEQUENCE [LARGE SCALE GENOMIC DNA]</scope>
    <source>
        <strain evidence="2">OM18370.1</strain>
    </source>
</reference>
<dbReference type="EMBL" id="ML143386">
    <property type="protein sequence ID" value="TBU35654.1"/>
    <property type="molecule type" value="Genomic_DNA"/>
</dbReference>
<accession>A0A4Q9N4U3</accession>